<comment type="similarity">
    <text evidence="3">Belongs to the alpha-ketoglutarate dehydrogenase component 4 family.</text>
</comment>
<protein>
    <submittedName>
        <fullName evidence="5">Uncharacterized protein</fullName>
    </submittedName>
</protein>
<accession>A0AAW1DGX1</accession>
<dbReference type="GO" id="GO:0006103">
    <property type="term" value="P:2-oxoglutarate metabolic process"/>
    <property type="evidence" value="ECO:0007669"/>
    <property type="project" value="InterPro"/>
</dbReference>
<comment type="subcellular location">
    <subcellularLocation>
        <location evidence="1">Mitochondrion</location>
    </subcellularLocation>
</comment>
<dbReference type="Proteomes" id="UP001461498">
    <property type="component" value="Unassembled WGS sequence"/>
</dbReference>
<dbReference type="InterPro" id="IPR020373">
    <property type="entry name" value="Kgd4/YMR-31"/>
</dbReference>
<evidence type="ECO:0000256" key="2">
    <source>
        <dbReference type="ARBA" id="ARBA00023128"/>
    </source>
</evidence>
<sequence length="159" mass="18116">MSLIIVHNIKHMFNGYKAVYYVAHFLMLKETICQETYALEETDSVQFSHARKTQKRANLWRKKISCALLELTGKLSERLQIRNHTPRINFKYANKKKKSAAHEPSKNLPRNGSGQTSGKGGQKSTSKSVDYNKLPSKFRRVPVNPIEIEHIESGGAAKF</sequence>
<proteinExistence type="inferred from homology"/>
<organism evidence="5 6">
    <name type="scientific">Rhynocoris fuscipes</name>
    <dbReference type="NCBI Taxonomy" id="488301"/>
    <lineage>
        <taxon>Eukaryota</taxon>
        <taxon>Metazoa</taxon>
        <taxon>Ecdysozoa</taxon>
        <taxon>Arthropoda</taxon>
        <taxon>Hexapoda</taxon>
        <taxon>Insecta</taxon>
        <taxon>Pterygota</taxon>
        <taxon>Neoptera</taxon>
        <taxon>Paraneoptera</taxon>
        <taxon>Hemiptera</taxon>
        <taxon>Heteroptera</taxon>
        <taxon>Panheteroptera</taxon>
        <taxon>Cimicomorpha</taxon>
        <taxon>Reduviidae</taxon>
        <taxon>Harpactorinae</taxon>
        <taxon>Harpactorini</taxon>
        <taxon>Rhynocoris</taxon>
    </lineage>
</organism>
<feature type="region of interest" description="Disordered" evidence="4">
    <location>
        <begin position="90"/>
        <end position="136"/>
    </location>
</feature>
<dbReference type="AlphaFoldDB" id="A0AAW1DGX1"/>
<evidence type="ECO:0000256" key="1">
    <source>
        <dbReference type="ARBA" id="ARBA00004173"/>
    </source>
</evidence>
<name>A0AAW1DGX1_9HEMI</name>
<keyword evidence="2" id="KW-0496">Mitochondrion</keyword>
<gene>
    <name evidence="5" type="ORF">O3M35_005096</name>
</gene>
<dbReference type="GO" id="GO:0005739">
    <property type="term" value="C:mitochondrion"/>
    <property type="evidence" value="ECO:0007669"/>
    <property type="project" value="UniProtKB-SubCell"/>
</dbReference>
<keyword evidence="6" id="KW-1185">Reference proteome</keyword>
<evidence type="ECO:0000256" key="3">
    <source>
        <dbReference type="ARBA" id="ARBA00043970"/>
    </source>
</evidence>
<evidence type="ECO:0000313" key="5">
    <source>
        <dbReference type="EMBL" id="KAK9510276.1"/>
    </source>
</evidence>
<reference evidence="5 6" key="1">
    <citation type="submission" date="2022-12" db="EMBL/GenBank/DDBJ databases">
        <title>Chromosome-level genome assembly of true bugs.</title>
        <authorList>
            <person name="Ma L."/>
            <person name="Li H."/>
        </authorList>
    </citation>
    <scope>NUCLEOTIDE SEQUENCE [LARGE SCALE GENOMIC DNA]</scope>
    <source>
        <strain evidence="5">Lab_2022b</strain>
    </source>
</reference>
<evidence type="ECO:0000313" key="6">
    <source>
        <dbReference type="Proteomes" id="UP001461498"/>
    </source>
</evidence>
<evidence type="ECO:0000256" key="4">
    <source>
        <dbReference type="SAM" id="MobiDB-lite"/>
    </source>
</evidence>
<comment type="caution">
    <text evidence="5">The sequence shown here is derived from an EMBL/GenBank/DDBJ whole genome shotgun (WGS) entry which is preliminary data.</text>
</comment>
<dbReference type="Pfam" id="PF10937">
    <property type="entry name" value="Kgd4-YMR31"/>
    <property type="match status" value="1"/>
</dbReference>
<dbReference type="EMBL" id="JAPXFL010000002">
    <property type="protein sequence ID" value="KAK9510276.1"/>
    <property type="molecule type" value="Genomic_DNA"/>
</dbReference>